<protein>
    <recommendedName>
        <fullName evidence="3">3-keto-5-aminohexanoate cleavage protein</fullName>
    </recommendedName>
</protein>
<proteinExistence type="predicted"/>
<name>A0ABQ5R4J0_9ACTN</name>
<dbReference type="InterPro" id="IPR013785">
    <property type="entry name" value="Aldolase_TIM"/>
</dbReference>
<evidence type="ECO:0008006" key="3">
    <source>
        <dbReference type="Google" id="ProtNLM"/>
    </source>
</evidence>
<accession>A0ABQ5R4J0</accession>
<reference evidence="1" key="1">
    <citation type="submission" date="2022-12" db="EMBL/GenBank/DDBJ databases">
        <title>New Phytohabitans aurantiacus sp. RD004123 nov., an actinomycete isolated from soil.</title>
        <authorList>
            <person name="Triningsih D.W."/>
            <person name="Harunari E."/>
            <person name="Igarashi Y."/>
        </authorList>
    </citation>
    <scope>NUCLEOTIDE SEQUENCE</scope>
    <source>
        <strain evidence="1">RD004123</strain>
    </source>
</reference>
<organism evidence="1 2">
    <name type="scientific">Phytohabitans aurantiacus</name>
    <dbReference type="NCBI Taxonomy" id="3016789"/>
    <lineage>
        <taxon>Bacteria</taxon>
        <taxon>Bacillati</taxon>
        <taxon>Actinomycetota</taxon>
        <taxon>Actinomycetes</taxon>
        <taxon>Micromonosporales</taxon>
        <taxon>Micromonosporaceae</taxon>
    </lineage>
</organism>
<dbReference type="InterPro" id="IPR008567">
    <property type="entry name" value="BKACE"/>
</dbReference>
<sequence>MLKGCLNGGVRRDQHPAVPITAAEVAADAVRCEAVGAGAVHVHPRDEEGRETLDAEVVGATVRALRRACPELPVGISTGAWIEPDVERRLAAIESWTVLPDFASVNAHEEGAERIAAALHARGIGVEAGLWTPEAVREYLGWRVPCLRVLLECMERDPDEAVSNAHRMLALLPSKRPPVLLHAEGPTVWVVLREAVKLGLDTRVGLEDTRVMPDGTMAAGNADLVDAAVTCGAT</sequence>
<dbReference type="EMBL" id="BSDI01000032">
    <property type="protein sequence ID" value="GLI00486.1"/>
    <property type="molecule type" value="Genomic_DNA"/>
</dbReference>
<evidence type="ECO:0000313" key="2">
    <source>
        <dbReference type="Proteomes" id="UP001144280"/>
    </source>
</evidence>
<dbReference type="Proteomes" id="UP001144280">
    <property type="component" value="Unassembled WGS sequence"/>
</dbReference>
<dbReference type="Gene3D" id="3.20.20.70">
    <property type="entry name" value="Aldolase class I"/>
    <property type="match status" value="2"/>
</dbReference>
<dbReference type="RefSeq" id="WP_281900806.1">
    <property type="nucleotide sequence ID" value="NZ_BSDI01000032.1"/>
</dbReference>
<dbReference type="Pfam" id="PF05853">
    <property type="entry name" value="BKACE"/>
    <property type="match status" value="1"/>
</dbReference>
<keyword evidence="2" id="KW-1185">Reference proteome</keyword>
<evidence type="ECO:0000313" key="1">
    <source>
        <dbReference type="EMBL" id="GLI00486.1"/>
    </source>
</evidence>
<comment type="caution">
    <text evidence="1">The sequence shown here is derived from an EMBL/GenBank/DDBJ whole genome shotgun (WGS) entry which is preliminary data.</text>
</comment>
<gene>
    <name evidence="1" type="ORF">Pa4123_57620</name>
</gene>
<dbReference type="PANTHER" id="PTHR37418:SF1">
    <property type="entry name" value="3-KETO-5-AMINOHEXANOATE CLEAVAGE PROTEIN"/>
    <property type="match status" value="1"/>
</dbReference>
<dbReference type="PANTHER" id="PTHR37418">
    <property type="entry name" value="3-KETO-5-AMINOHEXANOATE CLEAVAGE ENZYME-RELATED"/>
    <property type="match status" value="1"/>
</dbReference>